<dbReference type="InterPro" id="IPR001878">
    <property type="entry name" value="Znf_CCHC"/>
</dbReference>
<dbReference type="SUPFAM" id="SSF57756">
    <property type="entry name" value="Retrovirus zinc finger-like domains"/>
    <property type="match status" value="1"/>
</dbReference>
<dbReference type="PROSITE" id="PS50158">
    <property type="entry name" value="ZF_CCHC"/>
    <property type="match status" value="1"/>
</dbReference>
<keyword evidence="5" id="KW-1185">Reference proteome</keyword>
<accession>A0A9P7BKN5</accession>
<reference evidence="4" key="1">
    <citation type="journal article" date="2020" name="Microb. Genom.">
        <title>Genetic diversity of clinical and environmental Mucorales isolates obtained from an investigation of mucormycosis cases among solid organ transplant recipients.</title>
        <authorList>
            <person name="Nguyen M.H."/>
            <person name="Kaul D."/>
            <person name="Muto C."/>
            <person name="Cheng S.J."/>
            <person name="Richter R.A."/>
            <person name="Bruno V.M."/>
            <person name="Liu G."/>
            <person name="Beyhan S."/>
            <person name="Sundermann A.J."/>
            <person name="Mounaud S."/>
            <person name="Pasculle A.W."/>
            <person name="Nierman W.C."/>
            <person name="Driscoll E."/>
            <person name="Cumbie R."/>
            <person name="Clancy C.J."/>
            <person name="Dupont C.L."/>
        </authorList>
    </citation>
    <scope>NUCLEOTIDE SEQUENCE</scope>
    <source>
        <strain evidence="4">GL11</strain>
    </source>
</reference>
<organism evidence="4 5">
    <name type="scientific">Rhizopus oryzae</name>
    <name type="common">Mucormycosis agent</name>
    <name type="synonym">Rhizopus arrhizus var. delemar</name>
    <dbReference type="NCBI Taxonomy" id="64495"/>
    <lineage>
        <taxon>Eukaryota</taxon>
        <taxon>Fungi</taxon>
        <taxon>Fungi incertae sedis</taxon>
        <taxon>Mucoromycota</taxon>
        <taxon>Mucoromycotina</taxon>
        <taxon>Mucoromycetes</taxon>
        <taxon>Mucorales</taxon>
        <taxon>Mucorineae</taxon>
        <taxon>Rhizopodaceae</taxon>
        <taxon>Rhizopus</taxon>
    </lineage>
</organism>
<proteinExistence type="predicted"/>
<dbReference type="Gene3D" id="4.10.60.10">
    <property type="entry name" value="Zinc finger, CCHC-type"/>
    <property type="match status" value="1"/>
</dbReference>
<dbReference type="InterPro" id="IPR036875">
    <property type="entry name" value="Znf_CCHC_sf"/>
</dbReference>
<dbReference type="Proteomes" id="UP000716291">
    <property type="component" value="Unassembled WGS sequence"/>
</dbReference>
<feature type="compositionally biased region" description="Polar residues" evidence="2">
    <location>
        <begin position="212"/>
        <end position="228"/>
    </location>
</feature>
<dbReference type="EMBL" id="JAANQT010005213">
    <property type="protein sequence ID" value="KAG1295454.1"/>
    <property type="molecule type" value="Genomic_DNA"/>
</dbReference>
<dbReference type="GO" id="GO:0008270">
    <property type="term" value="F:zinc ion binding"/>
    <property type="evidence" value="ECO:0007669"/>
    <property type="project" value="UniProtKB-KW"/>
</dbReference>
<evidence type="ECO:0000256" key="2">
    <source>
        <dbReference type="SAM" id="MobiDB-lite"/>
    </source>
</evidence>
<protein>
    <recommendedName>
        <fullName evidence="3">CCHC-type domain-containing protein</fullName>
    </recommendedName>
</protein>
<keyword evidence="1" id="KW-0863">Zinc-finger</keyword>
<dbReference type="GO" id="GO:0003676">
    <property type="term" value="F:nucleic acid binding"/>
    <property type="evidence" value="ECO:0007669"/>
    <property type="project" value="InterPro"/>
</dbReference>
<dbReference type="AlphaFoldDB" id="A0A9P7BKN5"/>
<feature type="region of interest" description="Disordered" evidence="2">
    <location>
        <begin position="39"/>
        <end position="244"/>
    </location>
</feature>
<sequence length="244" mass="26227">MKRHCIYCKAMGHSRKDYPELPAETRTCYVCNSRGHIARNCPKTDENDQSSSKRARGAQSVGITPTVISRKSKKRGRQPAATPMLASTTPAPLIIEAEPSPPLSTQSSSASISTTEVDSSSTSFSLYTDNSSTQIDEDDNDRMDTDTNPDATEHERADNAVLSSPKDFTTSNDNVPKPNAPKATSKTGTHNTPAERRVSNRSTKGQTGPKFSDSQYSTLNNTKNSMSAGQGMELGQGGPSTPSH</sequence>
<dbReference type="SMART" id="SM00343">
    <property type="entry name" value="ZnF_C2HC"/>
    <property type="match status" value="2"/>
</dbReference>
<feature type="compositionally biased region" description="Low complexity" evidence="2">
    <location>
        <begin position="103"/>
        <end position="125"/>
    </location>
</feature>
<evidence type="ECO:0000313" key="4">
    <source>
        <dbReference type="EMBL" id="KAG1295454.1"/>
    </source>
</evidence>
<evidence type="ECO:0000256" key="1">
    <source>
        <dbReference type="PROSITE-ProRule" id="PRU00047"/>
    </source>
</evidence>
<gene>
    <name evidence="4" type="ORF">G6F64_013322</name>
</gene>
<keyword evidence="1" id="KW-0862">Zinc</keyword>
<keyword evidence="1" id="KW-0479">Metal-binding</keyword>
<feature type="compositionally biased region" description="Polar residues" evidence="2">
    <location>
        <begin position="182"/>
        <end position="192"/>
    </location>
</feature>
<evidence type="ECO:0000313" key="5">
    <source>
        <dbReference type="Proteomes" id="UP000716291"/>
    </source>
</evidence>
<feature type="domain" description="CCHC-type" evidence="3">
    <location>
        <begin position="28"/>
        <end position="43"/>
    </location>
</feature>
<dbReference type="Pfam" id="PF00098">
    <property type="entry name" value="zf-CCHC"/>
    <property type="match status" value="1"/>
</dbReference>
<evidence type="ECO:0000259" key="3">
    <source>
        <dbReference type="PROSITE" id="PS50158"/>
    </source>
</evidence>
<name>A0A9P7BKN5_RHIOR</name>
<comment type="caution">
    <text evidence="4">The sequence shown here is derived from an EMBL/GenBank/DDBJ whole genome shotgun (WGS) entry which is preliminary data.</text>
</comment>